<comment type="caution">
    <text evidence="1">The sequence shown here is derived from an EMBL/GenBank/DDBJ whole genome shotgun (WGS) entry which is preliminary data.</text>
</comment>
<dbReference type="Proteomes" id="UP000821845">
    <property type="component" value="Chromosome 3"/>
</dbReference>
<proteinExistence type="predicted"/>
<gene>
    <name evidence="1" type="ORF">HPB50_014939</name>
</gene>
<name>A0ACB7SLX0_HYAAI</name>
<accession>A0ACB7SLX0</accession>
<evidence type="ECO:0000313" key="1">
    <source>
        <dbReference type="EMBL" id="KAH6936197.1"/>
    </source>
</evidence>
<reference evidence="1" key="1">
    <citation type="submission" date="2020-05" db="EMBL/GenBank/DDBJ databases">
        <title>Large-scale comparative analyses of tick genomes elucidate their genetic diversity and vector capacities.</title>
        <authorList>
            <person name="Jia N."/>
            <person name="Wang J."/>
            <person name="Shi W."/>
            <person name="Du L."/>
            <person name="Sun Y."/>
            <person name="Zhan W."/>
            <person name="Jiang J."/>
            <person name="Wang Q."/>
            <person name="Zhang B."/>
            <person name="Ji P."/>
            <person name="Sakyi L.B."/>
            <person name="Cui X."/>
            <person name="Yuan T."/>
            <person name="Jiang B."/>
            <person name="Yang W."/>
            <person name="Lam T.T.-Y."/>
            <person name="Chang Q."/>
            <person name="Ding S."/>
            <person name="Wang X."/>
            <person name="Zhu J."/>
            <person name="Ruan X."/>
            <person name="Zhao L."/>
            <person name="Wei J."/>
            <person name="Que T."/>
            <person name="Du C."/>
            <person name="Cheng J."/>
            <person name="Dai P."/>
            <person name="Han X."/>
            <person name="Huang E."/>
            <person name="Gao Y."/>
            <person name="Liu J."/>
            <person name="Shao H."/>
            <person name="Ye R."/>
            <person name="Li L."/>
            <person name="Wei W."/>
            <person name="Wang X."/>
            <person name="Wang C."/>
            <person name="Yang T."/>
            <person name="Huo Q."/>
            <person name="Li W."/>
            <person name="Guo W."/>
            <person name="Chen H."/>
            <person name="Zhou L."/>
            <person name="Ni X."/>
            <person name="Tian J."/>
            <person name="Zhou Y."/>
            <person name="Sheng Y."/>
            <person name="Liu T."/>
            <person name="Pan Y."/>
            <person name="Xia L."/>
            <person name="Li J."/>
            <person name="Zhao F."/>
            <person name="Cao W."/>
        </authorList>
    </citation>
    <scope>NUCLEOTIDE SEQUENCE</scope>
    <source>
        <strain evidence="1">Hyas-2018</strain>
    </source>
</reference>
<organism evidence="1 2">
    <name type="scientific">Hyalomma asiaticum</name>
    <name type="common">Tick</name>
    <dbReference type="NCBI Taxonomy" id="266040"/>
    <lineage>
        <taxon>Eukaryota</taxon>
        <taxon>Metazoa</taxon>
        <taxon>Ecdysozoa</taxon>
        <taxon>Arthropoda</taxon>
        <taxon>Chelicerata</taxon>
        <taxon>Arachnida</taxon>
        <taxon>Acari</taxon>
        <taxon>Parasitiformes</taxon>
        <taxon>Ixodida</taxon>
        <taxon>Ixodoidea</taxon>
        <taxon>Ixodidae</taxon>
        <taxon>Hyalomminae</taxon>
        <taxon>Hyalomma</taxon>
    </lineage>
</organism>
<dbReference type="EMBL" id="CM023483">
    <property type="protein sequence ID" value="KAH6936197.1"/>
    <property type="molecule type" value="Genomic_DNA"/>
</dbReference>
<evidence type="ECO:0000313" key="2">
    <source>
        <dbReference type="Proteomes" id="UP000821845"/>
    </source>
</evidence>
<sequence>MQYKQRNKRSPHALSSPNAQFISSLVLLVWWLHSPEQCRAECTAEYQKLSKDGVTHTACKSPNPRCHIIGRGLRDGEAEEILRLHNAYRSQMALGLVPGFKPAANMQQLKTVVKMW</sequence>
<keyword evidence="2" id="KW-1185">Reference proteome</keyword>
<protein>
    <submittedName>
        <fullName evidence="1">Uncharacterized protein</fullName>
    </submittedName>
</protein>